<dbReference type="InterPro" id="IPR022791">
    <property type="entry name" value="L-PG_synthase/AglD"/>
</dbReference>
<evidence type="ECO:0000256" key="6">
    <source>
        <dbReference type="RuleBase" id="RU363042"/>
    </source>
</evidence>
<evidence type="ECO:0000313" key="7">
    <source>
        <dbReference type="EMBL" id="CAJ1001856.1"/>
    </source>
</evidence>
<dbReference type="GO" id="GO:0006629">
    <property type="term" value="P:lipid metabolic process"/>
    <property type="evidence" value="ECO:0007669"/>
    <property type="project" value="UniProtKB-KW"/>
</dbReference>
<keyword evidence="6" id="KW-0046">Antibiotic resistance</keyword>
<feature type="transmembrane region" description="Helical" evidence="6">
    <location>
        <begin position="192"/>
        <end position="213"/>
    </location>
</feature>
<feature type="transmembrane region" description="Helical" evidence="6">
    <location>
        <begin position="151"/>
        <end position="171"/>
    </location>
</feature>
<evidence type="ECO:0000256" key="3">
    <source>
        <dbReference type="ARBA" id="ARBA00022692"/>
    </source>
</evidence>
<feature type="transmembrane region" description="Helical" evidence="6">
    <location>
        <begin position="7"/>
        <end position="29"/>
    </location>
</feature>
<keyword evidence="3 6" id="KW-0812">Transmembrane</keyword>
<dbReference type="GO" id="GO:0005886">
    <property type="term" value="C:plasma membrane"/>
    <property type="evidence" value="ECO:0007669"/>
    <property type="project" value="UniProtKB-SubCell"/>
</dbReference>
<dbReference type="KEGG" id="bayd:BSPP4475_05955"/>
<protein>
    <recommendedName>
        <fullName evidence="6">Phosphatidylglycerol lysyltransferase</fullName>
        <ecNumber evidence="6">2.3.2.3</ecNumber>
    </recommendedName>
    <alternativeName>
        <fullName evidence="6">Lysylphosphatidylglycerol synthase</fullName>
    </alternativeName>
</protein>
<comment type="subcellular location">
    <subcellularLocation>
        <location evidence="1 6">Cell membrane</location>
        <topology evidence="1 6">Multi-pass membrane protein</topology>
    </subcellularLocation>
</comment>
<comment type="similarity">
    <text evidence="6">Belongs to the LPG synthase family.</text>
</comment>
<keyword evidence="6" id="KW-0443">Lipid metabolism</keyword>
<proteinExistence type="inferred from homology"/>
<feature type="transmembrane region" description="Helical" evidence="6">
    <location>
        <begin position="280"/>
        <end position="300"/>
    </location>
</feature>
<comment type="function">
    <text evidence="6">Catalyzes the transfer of a lysyl group from L-lysyl-tRNA(Lys) to membrane-bound phosphatidylglycerol (PG), which produces lysylphosphatidylglycerol (LPG), a major component of the bacterial membrane with a positive net charge. LPG synthesis contributes to bacterial virulence as it is involved in the resistance mechanism against cationic antimicrobial peptides (CAMP) produces by the host's immune system (defensins, cathelicidins) and by the competing microorganisms.</text>
</comment>
<keyword evidence="5 6" id="KW-0472">Membrane</keyword>
<feature type="transmembrane region" description="Helical" evidence="6">
    <location>
        <begin position="127"/>
        <end position="145"/>
    </location>
</feature>
<evidence type="ECO:0000256" key="5">
    <source>
        <dbReference type="ARBA" id="ARBA00023136"/>
    </source>
</evidence>
<dbReference type="Proteomes" id="UP001189619">
    <property type="component" value="Chromosome"/>
</dbReference>
<dbReference type="PANTHER" id="PTHR39087">
    <property type="entry name" value="UPF0104 MEMBRANE PROTEIN MJ1595"/>
    <property type="match status" value="1"/>
</dbReference>
<keyword evidence="6" id="KW-0808">Transferase</keyword>
<accession>A0AA48RBP7</accession>
<sequence>MMSMGKRLLFFVCKLMLFVAFVGLCVFFLDLKAINRQLLTLLHHPFTLAGMALLYGMAFCLRAFAWKWYVNKDVAFSVFLYAQFYSLFINHVLPVKAGDAVRIGLLAKEKDVQWDESLHSVVVMRSLDLLVLAAYAGIGVFWMGLAYTWTTLFLVAGIGAAGLVVLLRWGMKKPLLKKHVQIVKTAFTGPKGWFICAAIAASWGLEAFVVLGVTNALSIDLSVLKGLWVNSMTIAGQLFHFTPGGLGTYESVMTFSLVTAGVGWQQAYEVALLTHGWKFAFSYLAGLWAWIALPIPWSELRSWISKNRNRGESNG</sequence>
<organism evidence="7 8">
    <name type="scientific">Brevibacillus aydinogluensis</name>
    <dbReference type="NCBI Taxonomy" id="927786"/>
    <lineage>
        <taxon>Bacteria</taxon>
        <taxon>Bacillati</taxon>
        <taxon>Bacillota</taxon>
        <taxon>Bacilli</taxon>
        <taxon>Bacillales</taxon>
        <taxon>Paenibacillaceae</taxon>
        <taxon>Brevibacillus</taxon>
    </lineage>
</organism>
<gene>
    <name evidence="6" type="primary">mprF</name>
    <name evidence="7" type="ORF">BSPP4475_05955</name>
</gene>
<reference evidence="7" key="1">
    <citation type="submission" date="2023-07" db="EMBL/GenBank/DDBJ databases">
        <authorList>
            <person name="Ivanov I."/>
            <person name="Teneva D."/>
            <person name="Stoikov I."/>
        </authorList>
    </citation>
    <scope>NUCLEOTIDE SEQUENCE</scope>
    <source>
        <strain evidence="7">4475</strain>
    </source>
</reference>
<dbReference type="AlphaFoldDB" id="A0AA48RBP7"/>
<dbReference type="GO" id="GO:0046677">
    <property type="term" value="P:response to antibiotic"/>
    <property type="evidence" value="ECO:0007669"/>
    <property type="project" value="UniProtKB-KW"/>
</dbReference>
<dbReference type="Pfam" id="PF03706">
    <property type="entry name" value="LPG_synthase_TM"/>
    <property type="match status" value="1"/>
</dbReference>
<name>A0AA48RBP7_9BACL</name>
<evidence type="ECO:0000313" key="8">
    <source>
        <dbReference type="Proteomes" id="UP001189619"/>
    </source>
</evidence>
<evidence type="ECO:0000256" key="2">
    <source>
        <dbReference type="ARBA" id="ARBA00022475"/>
    </source>
</evidence>
<feature type="transmembrane region" description="Helical" evidence="6">
    <location>
        <begin position="41"/>
        <end position="64"/>
    </location>
</feature>
<keyword evidence="2" id="KW-1003">Cell membrane</keyword>
<dbReference type="EC" id="2.3.2.3" evidence="6"/>
<keyword evidence="8" id="KW-1185">Reference proteome</keyword>
<evidence type="ECO:0000256" key="1">
    <source>
        <dbReference type="ARBA" id="ARBA00004651"/>
    </source>
</evidence>
<keyword evidence="4 6" id="KW-1133">Transmembrane helix</keyword>
<dbReference type="GO" id="GO:0050071">
    <property type="term" value="F:phosphatidylglycerol lysyltransferase activity"/>
    <property type="evidence" value="ECO:0007669"/>
    <property type="project" value="UniProtKB-EC"/>
</dbReference>
<comment type="catalytic activity">
    <reaction evidence="6">
        <text>L-lysyl-tRNA(Lys) + a 1,2-diacyl-sn-glycero-3-phospho-(1'-sn-glycerol) = a 1,2-diacyl-sn-glycero-3-phospho-1'-(3'-O-L-lysyl)-sn-glycerol + tRNA(Lys)</text>
        <dbReference type="Rhea" id="RHEA:10668"/>
        <dbReference type="Rhea" id="RHEA-COMP:9696"/>
        <dbReference type="Rhea" id="RHEA-COMP:9697"/>
        <dbReference type="ChEBI" id="CHEBI:64716"/>
        <dbReference type="ChEBI" id="CHEBI:75792"/>
        <dbReference type="ChEBI" id="CHEBI:78442"/>
        <dbReference type="ChEBI" id="CHEBI:78529"/>
        <dbReference type="EC" id="2.3.2.3"/>
    </reaction>
</comment>
<dbReference type="EMBL" id="OY569118">
    <property type="protein sequence ID" value="CAJ1001856.1"/>
    <property type="molecule type" value="Genomic_DNA"/>
</dbReference>
<dbReference type="PANTHER" id="PTHR39087:SF2">
    <property type="entry name" value="UPF0104 MEMBRANE PROTEIN MJ1595"/>
    <property type="match status" value="1"/>
</dbReference>
<evidence type="ECO:0000256" key="4">
    <source>
        <dbReference type="ARBA" id="ARBA00022989"/>
    </source>
</evidence>